<organism evidence="1 2">
    <name type="scientific">Enterococcus asini ATCC 700915</name>
    <dbReference type="NCBI Taxonomy" id="1158606"/>
    <lineage>
        <taxon>Bacteria</taxon>
        <taxon>Bacillati</taxon>
        <taxon>Bacillota</taxon>
        <taxon>Bacilli</taxon>
        <taxon>Lactobacillales</taxon>
        <taxon>Enterococcaceae</taxon>
        <taxon>Enterococcus</taxon>
    </lineage>
</organism>
<comment type="caution">
    <text evidence="1">The sequence shown here is derived from an EMBL/GenBank/DDBJ whole genome shotgun (WGS) entry which is preliminary data.</text>
</comment>
<gene>
    <name evidence="1" type="ORF">UAS_01156</name>
</gene>
<reference evidence="1 2" key="1">
    <citation type="submission" date="2013-02" db="EMBL/GenBank/DDBJ databases">
        <title>The Genome Sequence of Enterococcus asini ATCC_700915.</title>
        <authorList>
            <consortium name="The Broad Institute Genome Sequencing Platform"/>
            <consortium name="The Broad Institute Genome Sequencing Center for Infectious Disease"/>
            <person name="Earl A.M."/>
            <person name="Gilmore M.S."/>
            <person name="Lebreton F."/>
            <person name="Walker B."/>
            <person name="Young S.K."/>
            <person name="Zeng Q."/>
            <person name="Gargeya S."/>
            <person name="Fitzgerald M."/>
            <person name="Haas B."/>
            <person name="Abouelleil A."/>
            <person name="Alvarado L."/>
            <person name="Arachchi H.M."/>
            <person name="Berlin A.M."/>
            <person name="Chapman S.B."/>
            <person name="Dewar J."/>
            <person name="Goldberg J."/>
            <person name="Griggs A."/>
            <person name="Gujja S."/>
            <person name="Hansen M."/>
            <person name="Howarth C."/>
            <person name="Imamovic A."/>
            <person name="Larimer J."/>
            <person name="McCowan C."/>
            <person name="Murphy C."/>
            <person name="Neiman D."/>
            <person name="Pearson M."/>
            <person name="Priest M."/>
            <person name="Roberts A."/>
            <person name="Saif S."/>
            <person name="Shea T."/>
            <person name="Sisk P."/>
            <person name="Sykes S."/>
            <person name="Wortman J."/>
            <person name="Nusbaum C."/>
            <person name="Birren B."/>
        </authorList>
    </citation>
    <scope>NUCLEOTIDE SEQUENCE [LARGE SCALE GENOMIC DNA]</scope>
    <source>
        <strain evidence="1 2">ATCC 700915</strain>
    </source>
</reference>
<name>R2PRM7_9ENTE</name>
<sequence>MARPTTKKELLDQATMQFEKLQALIASMSEAQQDRDFCFQLTDKDKETHWKRDRNLRDVLIHLYEWHQLLLIFVKNNRGSTEVIPFLPAPYNWRNYGRLNRDFWEKHQSTGLVEAKRLLQKSHTEVLSLIESFSDEELFTKVYFPWSGTTSVGAYCVSATSSHYNWAIKKLKRQIKALA</sequence>
<dbReference type="PIRSF" id="PIRSF031551">
    <property type="entry name" value="DUF1706"/>
    <property type="match status" value="1"/>
</dbReference>
<accession>R2PRM7</accession>
<dbReference type="Pfam" id="PF08020">
    <property type="entry name" value="DUF1706"/>
    <property type="match status" value="1"/>
</dbReference>
<evidence type="ECO:0008006" key="3">
    <source>
        <dbReference type="Google" id="ProtNLM"/>
    </source>
</evidence>
<dbReference type="InterPro" id="IPR012550">
    <property type="entry name" value="DUF1706"/>
</dbReference>
<dbReference type="EMBL" id="AJAP01000011">
    <property type="protein sequence ID" value="EOH87212.1"/>
    <property type="molecule type" value="Genomic_DNA"/>
</dbReference>
<evidence type="ECO:0000313" key="1">
    <source>
        <dbReference type="EMBL" id="EOH87212.1"/>
    </source>
</evidence>
<protein>
    <recommendedName>
        <fullName evidence="3">ClbS/DfsB family four-helix bundle protein</fullName>
    </recommendedName>
</protein>
<dbReference type="HOGENOM" id="CLU_133748_0_0_9"/>
<dbReference type="eggNOG" id="COG4283">
    <property type="taxonomic scope" value="Bacteria"/>
</dbReference>
<dbReference type="RefSeq" id="WP_010753802.1">
    <property type="nucleotide sequence ID" value="NZ_ASVU01000001.1"/>
</dbReference>
<dbReference type="GeneID" id="78365594"/>
<proteinExistence type="predicted"/>
<keyword evidence="2" id="KW-1185">Reference proteome</keyword>
<evidence type="ECO:0000313" key="2">
    <source>
        <dbReference type="Proteomes" id="UP000013777"/>
    </source>
</evidence>
<dbReference type="SUPFAM" id="SSF109854">
    <property type="entry name" value="DinB/YfiT-like putative metalloenzymes"/>
    <property type="match status" value="1"/>
</dbReference>
<dbReference type="PANTHER" id="PTHR40658">
    <property type="match status" value="1"/>
</dbReference>
<dbReference type="Proteomes" id="UP000013777">
    <property type="component" value="Unassembled WGS sequence"/>
</dbReference>
<dbReference type="AlphaFoldDB" id="R2PRM7"/>
<dbReference type="Gene3D" id="1.20.120.450">
    <property type="entry name" value="dinb family like domain"/>
    <property type="match status" value="1"/>
</dbReference>
<dbReference type="InterPro" id="IPR034660">
    <property type="entry name" value="DinB/YfiT-like"/>
</dbReference>
<dbReference type="OrthoDB" id="9786621at2"/>
<dbReference type="PATRIC" id="fig|1158606.3.peg.1119"/>
<dbReference type="PANTHER" id="PTHR40658:SF4">
    <property type="entry name" value="HYPOTHETICAL CYTOSOLIC PROTEIN"/>
    <property type="match status" value="1"/>
</dbReference>
<dbReference type="STRING" id="57732.RU94_GL000820"/>